<dbReference type="InterPro" id="IPR018376">
    <property type="entry name" value="Enoyl-CoA_hyd/isom_CS"/>
</dbReference>
<proteinExistence type="inferred from homology"/>
<protein>
    <submittedName>
        <fullName evidence="3">Enoyl-CoA hydratase</fullName>
    </submittedName>
</protein>
<dbReference type="NCBIfam" id="NF006100">
    <property type="entry name" value="PRK08252.1"/>
    <property type="match status" value="1"/>
</dbReference>
<dbReference type="InterPro" id="IPR001753">
    <property type="entry name" value="Enoyl-CoA_hydra/iso"/>
</dbReference>
<dbReference type="InterPro" id="IPR029045">
    <property type="entry name" value="ClpP/crotonase-like_dom_sf"/>
</dbReference>
<dbReference type="GO" id="GO:0003824">
    <property type="term" value="F:catalytic activity"/>
    <property type="evidence" value="ECO:0007669"/>
    <property type="project" value="InterPro"/>
</dbReference>
<dbReference type="Pfam" id="PF00378">
    <property type="entry name" value="ECH_1"/>
    <property type="match status" value="1"/>
</dbReference>
<evidence type="ECO:0000256" key="2">
    <source>
        <dbReference type="RuleBase" id="RU003707"/>
    </source>
</evidence>
<keyword evidence="4" id="KW-1185">Reference proteome</keyword>
<dbReference type="PROSITE" id="PS00166">
    <property type="entry name" value="ENOYL_COA_HYDRATASE"/>
    <property type="match status" value="1"/>
</dbReference>
<organism evidence="3 4">
    <name type="scientific">Geodermatophilus telluris</name>
    <dbReference type="NCBI Taxonomy" id="1190417"/>
    <lineage>
        <taxon>Bacteria</taxon>
        <taxon>Bacillati</taxon>
        <taxon>Actinomycetota</taxon>
        <taxon>Actinomycetes</taxon>
        <taxon>Geodermatophilales</taxon>
        <taxon>Geodermatophilaceae</taxon>
        <taxon>Geodermatophilus</taxon>
    </lineage>
</organism>
<reference evidence="4" key="1">
    <citation type="submission" date="2016-10" db="EMBL/GenBank/DDBJ databases">
        <authorList>
            <person name="Varghese N."/>
            <person name="Submissions S."/>
        </authorList>
    </citation>
    <scope>NUCLEOTIDE SEQUENCE [LARGE SCALE GENOMIC DNA]</scope>
    <source>
        <strain evidence="4">DSM 45421</strain>
    </source>
</reference>
<dbReference type="PANTHER" id="PTHR43802">
    <property type="entry name" value="ENOYL-COA HYDRATASE"/>
    <property type="match status" value="1"/>
</dbReference>
<dbReference type="STRING" id="1190417.SAMN05660690_4458"/>
<accession>A0A1G6VCJ9</accession>
<dbReference type="SUPFAM" id="SSF52096">
    <property type="entry name" value="ClpP/crotonase"/>
    <property type="match status" value="1"/>
</dbReference>
<dbReference type="CDD" id="cd06558">
    <property type="entry name" value="crotonase-like"/>
    <property type="match status" value="1"/>
</dbReference>
<comment type="similarity">
    <text evidence="1 2">Belongs to the enoyl-CoA hydratase/isomerase family.</text>
</comment>
<dbReference type="AlphaFoldDB" id="A0A1G6VCJ9"/>
<dbReference type="Proteomes" id="UP000199416">
    <property type="component" value="Unassembled WGS sequence"/>
</dbReference>
<sequence>MVAPPLTGAPEPRVAAEEGACPVTEPVLVERRGAVQVITINRPEAKNALDGAVARAVAAAVDELDGSDELRAGVLTGAGGTFSAGMDLKAFLRGERPSIEGRGLCGITQTPPRKPLVAAVEGWALAGGFELVLACDLVVAGRSARFGVPEVTRSLVAAAGAALFLPRRVPQAVAMEMLLTGQPVDAERAAAVGLVNRVVEDGGALDAAVELAGVVAANGPLAVAATKQIARNTADWTAEEGWARQQELIEPVFSSEDAREGATAFAERRAPVWRGR</sequence>
<dbReference type="Gene3D" id="3.90.226.10">
    <property type="entry name" value="2-enoyl-CoA Hydratase, Chain A, domain 1"/>
    <property type="match status" value="1"/>
</dbReference>
<evidence type="ECO:0000256" key="1">
    <source>
        <dbReference type="ARBA" id="ARBA00005254"/>
    </source>
</evidence>
<dbReference type="PANTHER" id="PTHR43802:SF1">
    <property type="entry name" value="IP11341P-RELATED"/>
    <property type="match status" value="1"/>
</dbReference>
<dbReference type="Gene3D" id="1.10.12.10">
    <property type="entry name" value="Lyase 2-enoyl-coa Hydratase, Chain A, domain 2"/>
    <property type="match status" value="1"/>
</dbReference>
<dbReference type="InterPro" id="IPR014748">
    <property type="entry name" value="Enoyl-CoA_hydra_C"/>
</dbReference>
<name>A0A1G6VCJ9_9ACTN</name>
<evidence type="ECO:0000313" key="3">
    <source>
        <dbReference type="EMBL" id="SDD51308.1"/>
    </source>
</evidence>
<evidence type="ECO:0000313" key="4">
    <source>
        <dbReference type="Proteomes" id="UP000199416"/>
    </source>
</evidence>
<gene>
    <name evidence="3" type="ORF">SAMN05660690_4458</name>
</gene>
<dbReference type="EMBL" id="FMZF01000008">
    <property type="protein sequence ID" value="SDD51308.1"/>
    <property type="molecule type" value="Genomic_DNA"/>
</dbReference>